<evidence type="ECO:0000256" key="6">
    <source>
        <dbReference type="ARBA" id="ARBA00022490"/>
    </source>
</evidence>
<dbReference type="Pfam" id="PF05786">
    <property type="entry name" value="Cnd2"/>
    <property type="match status" value="1"/>
</dbReference>
<protein>
    <recommendedName>
        <fullName evidence="4">Condensin complex subunit 2</fullName>
    </recommendedName>
</protein>
<evidence type="ECO:0000256" key="5">
    <source>
        <dbReference type="ARBA" id="ARBA00022454"/>
    </source>
</evidence>
<dbReference type="EMBL" id="ASHM01042050">
    <property type="protein sequence ID" value="PNX82464.1"/>
    <property type="molecule type" value="Genomic_DNA"/>
</dbReference>
<name>A0A2K3LV95_TRIPR</name>
<comment type="similarity">
    <text evidence="3">Belongs to the CND2 (condensin subunit 2) family.</text>
</comment>
<evidence type="ECO:0000256" key="7">
    <source>
        <dbReference type="ARBA" id="ARBA00022618"/>
    </source>
</evidence>
<dbReference type="GO" id="GO:0007076">
    <property type="term" value="P:mitotic chromosome condensation"/>
    <property type="evidence" value="ECO:0007669"/>
    <property type="project" value="InterPro"/>
</dbReference>
<evidence type="ECO:0000256" key="8">
    <source>
        <dbReference type="ARBA" id="ARBA00022776"/>
    </source>
</evidence>
<feature type="non-terminal residue" evidence="11">
    <location>
        <position position="1"/>
    </location>
</feature>
<evidence type="ECO:0000256" key="2">
    <source>
        <dbReference type="ARBA" id="ARBA00004496"/>
    </source>
</evidence>
<dbReference type="PANTHER" id="PTHR13108">
    <property type="entry name" value="CONDENSIN COMPLEX SUBUNIT 2"/>
    <property type="match status" value="1"/>
</dbReference>
<reference evidence="11 12" key="2">
    <citation type="journal article" date="2017" name="Front. Plant Sci.">
        <title>Gene Classification and Mining of Molecular Markers Useful in Red Clover (Trifolium pratense) Breeding.</title>
        <authorList>
            <person name="Istvanek J."/>
            <person name="Dluhosova J."/>
            <person name="Dluhos P."/>
            <person name="Patkova L."/>
            <person name="Nedelnik J."/>
            <person name="Repkova J."/>
        </authorList>
    </citation>
    <scope>NUCLEOTIDE SEQUENCE [LARGE SCALE GENOMIC DNA]</scope>
    <source>
        <strain evidence="12">cv. Tatra</strain>
        <tissue evidence="11">Young leaves</tissue>
    </source>
</reference>
<gene>
    <name evidence="11" type="ORF">L195_g038493</name>
</gene>
<dbReference type="InterPro" id="IPR022816">
    <property type="entry name" value="Condensin_barren_su2"/>
</dbReference>
<accession>A0A2K3LV95</accession>
<dbReference type="GO" id="GO:0000796">
    <property type="term" value="C:condensin complex"/>
    <property type="evidence" value="ECO:0007669"/>
    <property type="project" value="InterPro"/>
</dbReference>
<reference evidence="11 12" key="1">
    <citation type="journal article" date="2014" name="Am. J. Bot.">
        <title>Genome assembly and annotation for red clover (Trifolium pratense; Fabaceae).</title>
        <authorList>
            <person name="Istvanek J."/>
            <person name="Jaros M."/>
            <person name="Krenek A."/>
            <person name="Repkova J."/>
        </authorList>
    </citation>
    <scope>NUCLEOTIDE SEQUENCE [LARGE SCALE GENOMIC DNA]</scope>
    <source>
        <strain evidence="12">cv. Tatra</strain>
        <tissue evidence="11">Young leaves</tissue>
    </source>
</reference>
<evidence type="ECO:0000256" key="9">
    <source>
        <dbReference type="ARBA" id="ARBA00023067"/>
    </source>
</evidence>
<evidence type="ECO:0000256" key="3">
    <source>
        <dbReference type="ARBA" id="ARBA00009471"/>
    </source>
</evidence>
<keyword evidence="10" id="KW-0131">Cell cycle</keyword>
<dbReference type="PANTHER" id="PTHR13108:SF9">
    <property type="entry name" value="CONDENSIN COMPLEX SUBUNIT 2"/>
    <property type="match status" value="1"/>
</dbReference>
<comment type="subcellular location">
    <subcellularLocation>
        <location evidence="1">Chromosome</location>
    </subcellularLocation>
    <subcellularLocation>
        <location evidence="2">Cytoplasm</location>
    </subcellularLocation>
</comment>
<sequence>VSKIEVQYDKTSKQVDVQALKVTLWDHVQAYDKLPPVQGQEEIVSFRNLLANFPGDCNAAASISDISPHLCFICLLHLANEKGLSIQSFPNLDDLSIRLPYVGDSGTV</sequence>
<evidence type="ECO:0000256" key="4">
    <source>
        <dbReference type="ARBA" id="ARBA00016065"/>
    </source>
</evidence>
<evidence type="ECO:0000313" key="12">
    <source>
        <dbReference type="Proteomes" id="UP000236291"/>
    </source>
</evidence>
<keyword evidence="7" id="KW-0132">Cell division</keyword>
<dbReference type="ExpressionAtlas" id="A0A2K3LV95">
    <property type="expression patterns" value="baseline"/>
</dbReference>
<keyword evidence="8" id="KW-0498">Mitosis</keyword>
<dbReference type="GO" id="GO:0051301">
    <property type="term" value="P:cell division"/>
    <property type="evidence" value="ECO:0007669"/>
    <property type="project" value="UniProtKB-KW"/>
</dbReference>
<keyword evidence="5" id="KW-0158">Chromosome</keyword>
<evidence type="ECO:0000313" key="11">
    <source>
        <dbReference type="EMBL" id="PNX82464.1"/>
    </source>
</evidence>
<dbReference type="GO" id="GO:0005737">
    <property type="term" value="C:cytoplasm"/>
    <property type="evidence" value="ECO:0007669"/>
    <property type="project" value="UniProtKB-SubCell"/>
</dbReference>
<comment type="caution">
    <text evidence="11">The sequence shown here is derived from an EMBL/GenBank/DDBJ whole genome shotgun (WGS) entry which is preliminary data.</text>
</comment>
<keyword evidence="9" id="KW-0226">DNA condensation</keyword>
<keyword evidence="6" id="KW-0963">Cytoplasm</keyword>
<dbReference type="GO" id="GO:0003682">
    <property type="term" value="F:chromatin binding"/>
    <property type="evidence" value="ECO:0007669"/>
    <property type="project" value="TreeGrafter"/>
</dbReference>
<dbReference type="STRING" id="57577.A0A2K3LV95"/>
<dbReference type="Proteomes" id="UP000236291">
    <property type="component" value="Unassembled WGS sequence"/>
</dbReference>
<proteinExistence type="inferred from homology"/>
<dbReference type="AlphaFoldDB" id="A0A2K3LV95"/>
<organism evidence="11 12">
    <name type="scientific">Trifolium pratense</name>
    <name type="common">Red clover</name>
    <dbReference type="NCBI Taxonomy" id="57577"/>
    <lineage>
        <taxon>Eukaryota</taxon>
        <taxon>Viridiplantae</taxon>
        <taxon>Streptophyta</taxon>
        <taxon>Embryophyta</taxon>
        <taxon>Tracheophyta</taxon>
        <taxon>Spermatophyta</taxon>
        <taxon>Magnoliopsida</taxon>
        <taxon>eudicotyledons</taxon>
        <taxon>Gunneridae</taxon>
        <taxon>Pentapetalae</taxon>
        <taxon>rosids</taxon>
        <taxon>fabids</taxon>
        <taxon>Fabales</taxon>
        <taxon>Fabaceae</taxon>
        <taxon>Papilionoideae</taxon>
        <taxon>50 kb inversion clade</taxon>
        <taxon>NPAAA clade</taxon>
        <taxon>Hologalegina</taxon>
        <taxon>IRL clade</taxon>
        <taxon>Trifolieae</taxon>
        <taxon>Trifolium</taxon>
    </lineage>
</organism>
<evidence type="ECO:0000256" key="1">
    <source>
        <dbReference type="ARBA" id="ARBA00004286"/>
    </source>
</evidence>
<evidence type="ECO:0000256" key="10">
    <source>
        <dbReference type="ARBA" id="ARBA00023306"/>
    </source>
</evidence>